<name>A0A4C1UA72_EUMVA</name>
<organism evidence="1 2">
    <name type="scientific">Eumeta variegata</name>
    <name type="common">Bagworm moth</name>
    <name type="synonym">Eumeta japonica</name>
    <dbReference type="NCBI Taxonomy" id="151549"/>
    <lineage>
        <taxon>Eukaryota</taxon>
        <taxon>Metazoa</taxon>
        <taxon>Ecdysozoa</taxon>
        <taxon>Arthropoda</taxon>
        <taxon>Hexapoda</taxon>
        <taxon>Insecta</taxon>
        <taxon>Pterygota</taxon>
        <taxon>Neoptera</taxon>
        <taxon>Endopterygota</taxon>
        <taxon>Lepidoptera</taxon>
        <taxon>Glossata</taxon>
        <taxon>Ditrysia</taxon>
        <taxon>Tineoidea</taxon>
        <taxon>Psychidae</taxon>
        <taxon>Oiketicinae</taxon>
        <taxon>Eumeta</taxon>
    </lineage>
</organism>
<gene>
    <name evidence="1" type="ORF">EVAR_75995_1</name>
</gene>
<evidence type="ECO:0000313" key="2">
    <source>
        <dbReference type="Proteomes" id="UP000299102"/>
    </source>
</evidence>
<comment type="caution">
    <text evidence="1">The sequence shown here is derived from an EMBL/GenBank/DDBJ whole genome shotgun (WGS) entry which is preliminary data.</text>
</comment>
<evidence type="ECO:0000313" key="1">
    <source>
        <dbReference type="EMBL" id="GBP23282.1"/>
    </source>
</evidence>
<accession>A0A4C1UA72</accession>
<keyword evidence="2" id="KW-1185">Reference proteome</keyword>
<dbReference type="AlphaFoldDB" id="A0A4C1UA72"/>
<dbReference type="EMBL" id="BGZK01000149">
    <property type="protein sequence ID" value="GBP23282.1"/>
    <property type="molecule type" value="Genomic_DNA"/>
</dbReference>
<reference evidence="1 2" key="1">
    <citation type="journal article" date="2019" name="Commun. Biol.">
        <title>The bagworm genome reveals a unique fibroin gene that provides high tensile strength.</title>
        <authorList>
            <person name="Kono N."/>
            <person name="Nakamura H."/>
            <person name="Ohtoshi R."/>
            <person name="Tomita M."/>
            <person name="Numata K."/>
            <person name="Arakawa K."/>
        </authorList>
    </citation>
    <scope>NUCLEOTIDE SEQUENCE [LARGE SCALE GENOMIC DNA]</scope>
</reference>
<protein>
    <submittedName>
        <fullName evidence="1">Uncharacterized protein</fullName>
    </submittedName>
</protein>
<sequence>MYDGVSFGLMSPVDRAFADVPLDQTSVERRHLVIGLAPIAHHNDPVRLYGLGTGDGLCHQCENYAMDAVILFL</sequence>
<dbReference type="Proteomes" id="UP000299102">
    <property type="component" value="Unassembled WGS sequence"/>
</dbReference>
<proteinExistence type="predicted"/>